<feature type="compositionally biased region" description="Low complexity" evidence="10">
    <location>
        <begin position="32"/>
        <end position="47"/>
    </location>
</feature>
<keyword evidence="7" id="KW-0805">Transcription regulation</keyword>
<dbReference type="GO" id="GO:0008270">
    <property type="term" value="F:zinc ion binding"/>
    <property type="evidence" value="ECO:0007669"/>
    <property type="project" value="UniProtKB-KW"/>
</dbReference>
<keyword evidence="5 9" id="KW-0863">Zinc-finger</keyword>
<name>A0A8B9MD94_9AVES</name>
<protein>
    <recommendedName>
        <fullName evidence="2">RING-type E3 ubiquitin transferase</fullName>
        <ecNumber evidence="2">2.3.2.27</ecNumber>
    </recommendedName>
</protein>
<dbReference type="PROSITE" id="PS50089">
    <property type="entry name" value="ZF_RING_2"/>
    <property type="match status" value="1"/>
</dbReference>
<proteinExistence type="predicted"/>
<keyword evidence="6" id="KW-0862">Zinc</keyword>
<dbReference type="GO" id="GO:0061630">
    <property type="term" value="F:ubiquitin protein ligase activity"/>
    <property type="evidence" value="ECO:0007669"/>
    <property type="project" value="UniProtKB-EC"/>
</dbReference>
<evidence type="ECO:0000313" key="12">
    <source>
        <dbReference type="Ensembl" id="ENSANIP00000006184.1"/>
    </source>
</evidence>
<dbReference type="InterPro" id="IPR001841">
    <property type="entry name" value="Znf_RING"/>
</dbReference>
<evidence type="ECO:0000256" key="8">
    <source>
        <dbReference type="ARBA" id="ARBA00023163"/>
    </source>
</evidence>
<evidence type="ECO:0000256" key="6">
    <source>
        <dbReference type="ARBA" id="ARBA00022833"/>
    </source>
</evidence>
<evidence type="ECO:0000256" key="4">
    <source>
        <dbReference type="ARBA" id="ARBA00022723"/>
    </source>
</evidence>
<dbReference type="PROSITE" id="PS00518">
    <property type="entry name" value="ZF_RING_1"/>
    <property type="match status" value="1"/>
</dbReference>
<keyword evidence="4" id="KW-0479">Metal-binding</keyword>
<reference evidence="12" key="1">
    <citation type="submission" date="2025-08" db="UniProtKB">
        <authorList>
            <consortium name="Ensembl"/>
        </authorList>
    </citation>
    <scope>IDENTIFICATION</scope>
</reference>
<evidence type="ECO:0000259" key="11">
    <source>
        <dbReference type="PROSITE" id="PS50089"/>
    </source>
</evidence>
<evidence type="ECO:0000256" key="1">
    <source>
        <dbReference type="ARBA" id="ARBA00000900"/>
    </source>
</evidence>
<dbReference type="Pfam" id="PF13923">
    <property type="entry name" value="zf-C3HC4_2"/>
    <property type="match status" value="1"/>
</dbReference>
<evidence type="ECO:0000256" key="3">
    <source>
        <dbReference type="ARBA" id="ARBA00022679"/>
    </source>
</evidence>
<keyword evidence="8" id="KW-0804">Transcription</keyword>
<reference evidence="12" key="2">
    <citation type="submission" date="2025-09" db="UniProtKB">
        <authorList>
            <consortium name="Ensembl"/>
        </authorList>
    </citation>
    <scope>IDENTIFICATION</scope>
</reference>
<dbReference type="InterPro" id="IPR017907">
    <property type="entry name" value="Znf_RING_CS"/>
</dbReference>
<evidence type="ECO:0000256" key="9">
    <source>
        <dbReference type="PROSITE-ProRule" id="PRU00175"/>
    </source>
</evidence>
<dbReference type="SUPFAM" id="SSF57850">
    <property type="entry name" value="RING/U-box"/>
    <property type="match status" value="1"/>
</dbReference>
<evidence type="ECO:0000256" key="2">
    <source>
        <dbReference type="ARBA" id="ARBA00012483"/>
    </source>
</evidence>
<dbReference type="Proteomes" id="UP000694541">
    <property type="component" value="Unplaced"/>
</dbReference>
<dbReference type="Ensembl" id="ENSANIT00000006395.1">
    <property type="protein sequence ID" value="ENSANIP00000006184.1"/>
    <property type="gene ID" value="ENSANIG00000004210.1"/>
</dbReference>
<evidence type="ECO:0000256" key="7">
    <source>
        <dbReference type="ARBA" id="ARBA00023015"/>
    </source>
</evidence>
<evidence type="ECO:0000256" key="5">
    <source>
        <dbReference type="ARBA" id="ARBA00022771"/>
    </source>
</evidence>
<dbReference type="PANTHER" id="PTHR46077:SF1">
    <property type="entry name" value="TOP1 BINDING ARGININE_SERINE RICH PROTEIN, E3 UBIQUITIN LIGASE"/>
    <property type="match status" value="1"/>
</dbReference>
<sequence length="135" mass="14654">MKKLNSSPVKTSTAFLLPLPGPVNNCGLSSVSSVTPSAAAPARGSGSTFPAPPQSPQRMETMHTEPKNRCPICLDSWEEASYVLPCLHQFCYPCIVRWSDSKTECPLCRKKMKSILSSNTSPLVGLSITWLKNLS</sequence>
<feature type="region of interest" description="Disordered" evidence="10">
    <location>
        <begin position="32"/>
        <end position="63"/>
    </location>
</feature>
<keyword evidence="13" id="KW-1185">Reference proteome</keyword>
<evidence type="ECO:0000313" key="13">
    <source>
        <dbReference type="Proteomes" id="UP000694541"/>
    </source>
</evidence>
<dbReference type="AlphaFoldDB" id="A0A8B9MD94"/>
<dbReference type="InterPro" id="IPR013083">
    <property type="entry name" value="Znf_RING/FYVE/PHD"/>
</dbReference>
<dbReference type="GO" id="GO:0006513">
    <property type="term" value="P:protein monoubiquitination"/>
    <property type="evidence" value="ECO:0007669"/>
    <property type="project" value="TreeGrafter"/>
</dbReference>
<comment type="catalytic activity">
    <reaction evidence="1">
        <text>S-ubiquitinyl-[E2 ubiquitin-conjugating enzyme]-L-cysteine + [acceptor protein]-L-lysine = [E2 ubiquitin-conjugating enzyme]-L-cysteine + N(6)-ubiquitinyl-[acceptor protein]-L-lysine.</text>
        <dbReference type="EC" id="2.3.2.27"/>
    </reaction>
</comment>
<evidence type="ECO:0000256" key="10">
    <source>
        <dbReference type="SAM" id="MobiDB-lite"/>
    </source>
</evidence>
<dbReference type="PANTHER" id="PTHR46077">
    <property type="entry name" value="E3 UBIQUITIN-PROTEIN LIGASE TOPORS"/>
    <property type="match status" value="1"/>
</dbReference>
<dbReference type="EC" id="2.3.2.27" evidence="2"/>
<organism evidence="12 13">
    <name type="scientific">Accipiter nisus</name>
    <name type="common">Eurasian sparrowhawk</name>
    <dbReference type="NCBI Taxonomy" id="211598"/>
    <lineage>
        <taxon>Eukaryota</taxon>
        <taxon>Metazoa</taxon>
        <taxon>Chordata</taxon>
        <taxon>Craniata</taxon>
        <taxon>Vertebrata</taxon>
        <taxon>Euteleostomi</taxon>
        <taxon>Archelosauria</taxon>
        <taxon>Archosauria</taxon>
        <taxon>Dinosauria</taxon>
        <taxon>Saurischia</taxon>
        <taxon>Theropoda</taxon>
        <taxon>Coelurosauria</taxon>
        <taxon>Aves</taxon>
        <taxon>Neognathae</taxon>
        <taxon>Neoaves</taxon>
        <taxon>Telluraves</taxon>
        <taxon>Accipitrimorphae</taxon>
        <taxon>Accipitriformes</taxon>
        <taxon>Accipitridae</taxon>
        <taxon>Accipitrinae</taxon>
        <taxon>Accipiter</taxon>
    </lineage>
</organism>
<feature type="domain" description="RING-type" evidence="11">
    <location>
        <begin position="70"/>
        <end position="109"/>
    </location>
</feature>
<keyword evidence="3" id="KW-0808">Transferase</keyword>
<dbReference type="GO" id="GO:0000209">
    <property type="term" value="P:protein polyubiquitination"/>
    <property type="evidence" value="ECO:0007669"/>
    <property type="project" value="TreeGrafter"/>
</dbReference>
<dbReference type="Gene3D" id="3.30.40.10">
    <property type="entry name" value="Zinc/RING finger domain, C3HC4 (zinc finger)"/>
    <property type="match status" value="1"/>
</dbReference>
<dbReference type="SMART" id="SM00184">
    <property type="entry name" value="RING"/>
    <property type="match status" value="1"/>
</dbReference>
<accession>A0A8B9MD94</accession>